<accession>A0A9W9HB36</accession>
<keyword evidence="3" id="KW-1185">Reference proteome</keyword>
<feature type="domain" description="Leucine-rich repeat" evidence="1">
    <location>
        <begin position="56"/>
        <end position="410"/>
    </location>
</feature>
<dbReference type="Proteomes" id="UP001149079">
    <property type="component" value="Unassembled WGS sequence"/>
</dbReference>
<comment type="caution">
    <text evidence="2">The sequence shown here is derived from an EMBL/GenBank/DDBJ whole genome shotgun (WGS) entry which is preliminary data.</text>
</comment>
<evidence type="ECO:0000313" key="3">
    <source>
        <dbReference type="Proteomes" id="UP001149079"/>
    </source>
</evidence>
<dbReference type="GeneID" id="81402093"/>
<proteinExistence type="predicted"/>
<name>A0A9W9HB36_9EURO</name>
<evidence type="ECO:0000313" key="2">
    <source>
        <dbReference type="EMBL" id="KAJ5143392.1"/>
    </source>
</evidence>
<sequence length="471" mass="53059">MLSALPNDILLLIGEESEQKADRWNLVLVSHHFHDLFLPLVYRKVLIHHWHDANSFLHAILKRPALARAVREFDITNWVQRNISDVDSNLIANSAQLTELLHTASHSKLESDQWSQDLRRGLADAWAALITPLLSRLSKLQLAHGARSPYLDRTMHRALNSERPFCGEPAFQQLREVSLHHREDLDQSDDSETTADGQPSPSLLLPFFQLPSVRSITANSVVDPSSMITPSEQSAEDEELRLGFSSITDIDLRSSSGNHGMKAFVSSCAGLKSFKYQHSDSHVLSHGYQPSAFYRSLSHSKSSLEILWLDHYGRHHPFTAAGLNQSHDEWFGPLVDFTALREFRVRLPNLLDIRYQNEPTTPLIDCLPSSLETIYIEGCEERYLGMLVAQLQTVIKSRRTRFPCLKHINIEGAFTNFPSDGDDDGVITSFGPGVPEVAIKDKVYQAAEPLHIDCVQAGLELHLHDRALSHI</sequence>
<dbReference type="Pfam" id="PF24969">
    <property type="entry name" value="LRR_15"/>
    <property type="match status" value="1"/>
</dbReference>
<dbReference type="AlphaFoldDB" id="A0A9W9HB36"/>
<dbReference type="OrthoDB" id="5130616at2759"/>
<organism evidence="2 3">
    <name type="scientific">Penicillium bovifimosum</name>
    <dbReference type="NCBI Taxonomy" id="126998"/>
    <lineage>
        <taxon>Eukaryota</taxon>
        <taxon>Fungi</taxon>
        <taxon>Dikarya</taxon>
        <taxon>Ascomycota</taxon>
        <taxon>Pezizomycotina</taxon>
        <taxon>Eurotiomycetes</taxon>
        <taxon>Eurotiomycetidae</taxon>
        <taxon>Eurotiales</taxon>
        <taxon>Aspergillaceae</taxon>
        <taxon>Penicillium</taxon>
    </lineage>
</organism>
<dbReference type="InterPro" id="IPR056867">
    <property type="entry name" value="LRR_15"/>
</dbReference>
<protein>
    <recommendedName>
        <fullName evidence="1">Leucine-rich repeat domain-containing protein</fullName>
    </recommendedName>
</protein>
<gene>
    <name evidence="2" type="ORF">N7515_002179</name>
</gene>
<reference evidence="2" key="1">
    <citation type="submission" date="2022-11" db="EMBL/GenBank/DDBJ databases">
        <authorList>
            <person name="Petersen C."/>
        </authorList>
    </citation>
    <scope>NUCLEOTIDE SEQUENCE</scope>
    <source>
        <strain evidence="2">IBT 22155</strain>
    </source>
</reference>
<evidence type="ECO:0000259" key="1">
    <source>
        <dbReference type="Pfam" id="PF24969"/>
    </source>
</evidence>
<dbReference type="EMBL" id="JAPQKL010000002">
    <property type="protein sequence ID" value="KAJ5143392.1"/>
    <property type="molecule type" value="Genomic_DNA"/>
</dbReference>
<reference evidence="2" key="2">
    <citation type="journal article" date="2023" name="IMA Fungus">
        <title>Comparative genomic study of the Penicillium genus elucidates a diverse pangenome and 15 lateral gene transfer events.</title>
        <authorList>
            <person name="Petersen C."/>
            <person name="Sorensen T."/>
            <person name="Nielsen M.R."/>
            <person name="Sondergaard T.E."/>
            <person name="Sorensen J.L."/>
            <person name="Fitzpatrick D.A."/>
            <person name="Frisvad J.C."/>
            <person name="Nielsen K.L."/>
        </authorList>
    </citation>
    <scope>NUCLEOTIDE SEQUENCE</scope>
    <source>
        <strain evidence="2">IBT 22155</strain>
    </source>
</reference>
<dbReference type="RefSeq" id="XP_056525036.1">
    <property type="nucleotide sequence ID" value="XM_056662923.1"/>
</dbReference>